<evidence type="ECO:0000313" key="1">
    <source>
        <dbReference type="Proteomes" id="UP000492821"/>
    </source>
</evidence>
<dbReference type="Proteomes" id="UP000492821">
    <property type="component" value="Unassembled WGS sequence"/>
</dbReference>
<evidence type="ECO:0000313" key="2">
    <source>
        <dbReference type="WBParaSite" id="Pan_g12928.t1"/>
    </source>
</evidence>
<reference evidence="1" key="1">
    <citation type="journal article" date="2013" name="Genetics">
        <title>The draft genome and transcriptome of Panagrellus redivivus are shaped by the harsh demands of a free-living lifestyle.</title>
        <authorList>
            <person name="Srinivasan J."/>
            <person name="Dillman A.R."/>
            <person name="Macchietto M.G."/>
            <person name="Heikkinen L."/>
            <person name="Lakso M."/>
            <person name="Fracchia K.M."/>
            <person name="Antoshechkin I."/>
            <person name="Mortazavi A."/>
            <person name="Wong G."/>
            <person name="Sternberg P.W."/>
        </authorList>
    </citation>
    <scope>NUCLEOTIDE SEQUENCE [LARGE SCALE GENOMIC DNA]</scope>
    <source>
        <strain evidence="1">MT8872</strain>
    </source>
</reference>
<reference evidence="2" key="2">
    <citation type="submission" date="2020-10" db="UniProtKB">
        <authorList>
            <consortium name="WormBaseParasite"/>
        </authorList>
    </citation>
    <scope>IDENTIFICATION</scope>
</reference>
<protein>
    <submittedName>
        <fullName evidence="2">Ovule protein</fullName>
    </submittedName>
</protein>
<organism evidence="1 2">
    <name type="scientific">Panagrellus redivivus</name>
    <name type="common">Microworm</name>
    <dbReference type="NCBI Taxonomy" id="6233"/>
    <lineage>
        <taxon>Eukaryota</taxon>
        <taxon>Metazoa</taxon>
        <taxon>Ecdysozoa</taxon>
        <taxon>Nematoda</taxon>
        <taxon>Chromadorea</taxon>
        <taxon>Rhabditida</taxon>
        <taxon>Tylenchina</taxon>
        <taxon>Panagrolaimomorpha</taxon>
        <taxon>Panagrolaimoidea</taxon>
        <taxon>Panagrolaimidae</taxon>
        <taxon>Panagrellus</taxon>
    </lineage>
</organism>
<name>A0A7E4ZRC5_PANRE</name>
<keyword evidence="1" id="KW-1185">Reference proteome</keyword>
<accession>A0A7E4ZRC5</accession>
<dbReference type="WBParaSite" id="Pan_g12928.t1">
    <property type="protein sequence ID" value="Pan_g12928.t1"/>
    <property type="gene ID" value="Pan_g12928"/>
</dbReference>
<dbReference type="AlphaFoldDB" id="A0A7E4ZRC5"/>
<sequence length="92" mass="10573">MSIFYPSTLISPSKNCSVLGSRMLMPSRKNPRFQARKKHEDGYITNRRIEFIDEFKSARTSFSMDGQALIHKLRKSIFNSADPLPFCHPPPT</sequence>
<proteinExistence type="predicted"/>